<evidence type="ECO:0000313" key="3">
    <source>
        <dbReference type="Proteomes" id="UP001226020"/>
    </source>
</evidence>
<dbReference type="EMBL" id="JASAXT010000001">
    <property type="protein sequence ID" value="MDP8147572.1"/>
    <property type="molecule type" value="Genomic_DNA"/>
</dbReference>
<protein>
    <recommendedName>
        <fullName evidence="4">Transmembrane protein</fullName>
    </recommendedName>
</protein>
<feature type="transmembrane region" description="Helical" evidence="1">
    <location>
        <begin position="140"/>
        <end position="161"/>
    </location>
</feature>
<gene>
    <name evidence="2" type="ORF">QJU57_00565</name>
</gene>
<dbReference type="RefSeq" id="WP_306348089.1">
    <property type="nucleotide sequence ID" value="NZ_JASAWV010000001.1"/>
</dbReference>
<feature type="transmembrane region" description="Helical" evidence="1">
    <location>
        <begin position="168"/>
        <end position="187"/>
    </location>
</feature>
<evidence type="ECO:0000313" key="2">
    <source>
        <dbReference type="EMBL" id="MDP8147572.1"/>
    </source>
</evidence>
<keyword evidence="1" id="KW-1133">Transmembrane helix</keyword>
<evidence type="ECO:0000256" key="1">
    <source>
        <dbReference type="SAM" id="Phobius"/>
    </source>
</evidence>
<feature type="transmembrane region" description="Helical" evidence="1">
    <location>
        <begin position="74"/>
        <end position="101"/>
    </location>
</feature>
<evidence type="ECO:0008006" key="4">
    <source>
        <dbReference type="Google" id="ProtNLM"/>
    </source>
</evidence>
<feature type="transmembrane region" description="Helical" evidence="1">
    <location>
        <begin position="113"/>
        <end position="134"/>
    </location>
</feature>
<accession>A0AAW8CFV4</accession>
<keyword evidence="1" id="KW-0812">Transmembrane</keyword>
<name>A0AAW8CFV4_9PAST</name>
<feature type="transmembrane region" description="Helical" evidence="1">
    <location>
        <begin position="31"/>
        <end position="54"/>
    </location>
</feature>
<proteinExistence type="predicted"/>
<keyword evidence="3" id="KW-1185">Reference proteome</keyword>
<dbReference type="AlphaFoldDB" id="A0AAW8CFV4"/>
<organism evidence="2 3">
    <name type="scientific">Phocoenobacter atlanticus subsp. atlanticus</name>
    <dbReference type="NCBI Taxonomy" id="3061285"/>
    <lineage>
        <taxon>Bacteria</taxon>
        <taxon>Pseudomonadati</taxon>
        <taxon>Pseudomonadota</taxon>
        <taxon>Gammaproteobacteria</taxon>
        <taxon>Pasteurellales</taxon>
        <taxon>Pasteurellaceae</taxon>
        <taxon>Phocoenobacter</taxon>
        <taxon>Phocoenobacter atlanticus</taxon>
    </lineage>
</organism>
<comment type="caution">
    <text evidence="2">The sequence shown here is derived from an EMBL/GenBank/DDBJ whole genome shotgun (WGS) entry which is preliminary data.</text>
</comment>
<reference evidence="2 3" key="1">
    <citation type="journal article" date="2023" name="Front. Microbiol.">
        <title>Phylogeography and host specificity of Pasteurellaceae pathogenic to sea-farmed fish in the north-east Atlantic.</title>
        <authorList>
            <person name="Gulla S."/>
            <person name="Colquhoun D.J."/>
            <person name="Olsen A.B."/>
            <person name="Spilsberg B."/>
            <person name="Lagesen K."/>
            <person name="Aakesson C.P."/>
            <person name="Strom S."/>
            <person name="Manji F."/>
            <person name="Birkbeck T.H."/>
            <person name="Nilsen H.K."/>
        </authorList>
    </citation>
    <scope>NUCLEOTIDE SEQUENCE [LARGE SCALE GENOMIC DNA]</scope>
    <source>
        <strain evidence="2 3">NVIB3131</strain>
    </source>
</reference>
<sequence length="320" mass="37648">MNNYRYLKNLFSNKERINKEKEAQKYRHSFFSSYSTIFIFLVTISSYIFGAMVVRNYLDSISALSIFPDILANQSIVSIIIVFVIFLIFSFGLPIVLSYLLKEAKGKAEQCFTILYYLVVCFISIILIFFNINLTSQPCFLVIFSCLYLVSLVIPFSYFYNTGNKDQMFNIQVVLCISSAFIFLFVAKLPNFTAKKINFYEYSKEANWYLLDKRFIENKIFRLNKGKGLYIDEESFHALKNKFRKWDYCDNRKYNLCFLESSQYKYSNALYGYFAWNLGETKVFCPAYIPVDEIKLNMKGKQHPCLFIKGEYLTPLPSRL</sequence>
<keyword evidence="1" id="KW-0472">Membrane</keyword>
<dbReference type="Proteomes" id="UP001226020">
    <property type="component" value="Unassembled WGS sequence"/>
</dbReference>